<evidence type="ECO:0000313" key="2">
    <source>
        <dbReference type="EMBL" id="KKL15933.1"/>
    </source>
</evidence>
<keyword evidence="1" id="KW-1133">Transmembrane helix</keyword>
<gene>
    <name evidence="2" type="ORF">LCGC14_2500650</name>
</gene>
<feature type="transmembrane region" description="Helical" evidence="1">
    <location>
        <begin position="37"/>
        <end position="60"/>
    </location>
</feature>
<dbReference type="InterPro" id="IPR036259">
    <property type="entry name" value="MFS_trans_sf"/>
</dbReference>
<reference evidence="2" key="1">
    <citation type="journal article" date="2015" name="Nature">
        <title>Complex archaea that bridge the gap between prokaryotes and eukaryotes.</title>
        <authorList>
            <person name="Spang A."/>
            <person name="Saw J.H."/>
            <person name="Jorgensen S.L."/>
            <person name="Zaremba-Niedzwiedzka K."/>
            <person name="Martijn J."/>
            <person name="Lind A.E."/>
            <person name="van Eijk R."/>
            <person name="Schleper C."/>
            <person name="Guy L."/>
            <person name="Ettema T.J."/>
        </authorList>
    </citation>
    <scope>NUCLEOTIDE SEQUENCE</scope>
</reference>
<keyword evidence="1" id="KW-0472">Membrane</keyword>
<evidence type="ECO:0000256" key="1">
    <source>
        <dbReference type="SAM" id="Phobius"/>
    </source>
</evidence>
<feature type="transmembrane region" description="Helical" evidence="1">
    <location>
        <begin position="66"/>
        <end position="85"/>
    </location>
</feature>
<organism evidence="2">
    <name type="scientific">marine sediment metagenome</name>
    <dbReference type="NCBI Taxonomy" id="412755"/>
    <lineage>
        <taxon>unclassified sequences</taxon>
        <taxon>metagenomes</taxon>
        <taxon>ecological metagenomes</taxon>
    </lineage>
</organism>
<comment type="caution">
    <text evidence="2">The sequence shown here is derived from an EMBL/GenBank/DDBJ whole genome shotgun (WGS) entry which is preliminary data.</text>
</comment>
<dbReference type="SUPFAM" id="SSF103473">
    <property type="entry name" value="MFS general substrate transporter"/>
    <property type="match status" value="1"/>
</dbReference>
<keyword evidence="1" id="KW-0812">Transmembrane</keyword>
<feature type="transmembrane region" description="Helical" evidence="1">
    <location>
        <begin position="6"/>
        <end position="25"/>
    </location>
</feature>
<dbReference type="AlphaFoldDB" id="A0A0F9DVR2"/>
<dbReference type="EMBL" id="LAZR01039867">
    <property type="protein sequence ID" value="KKL15933.1"/>
    <property type="molecule type" value="Genomic_DNA"/>
</dbReference>
<sequence>MGIVAGIYGMIMPILNTIYLTLMQTKVPADKLGRVSSIDWAISLAISPLGALSAGFLAAIVGVRNLILYCAIAGAIIAIIIWRFTSVR</sequence>
<name>A0A0F9DVR2_9ZZZZ</name>
<feature type="non-terminal residue" evidence="2">
    <location>
        <position position="88"/>
    </location>
</feature>
<proteinExistence type="predicted"/>
<protein>
    <recommendedName>
        <fullName evidence="3">Major facilitator superfamily (MFS) profile domain-containing protein</fullName>
    </recommendedName>
</protein>
<evidence type="ECO:0008006" key="3">
    <source>
        <dbReference type="Google" id="ProtNLM"/>
    </source>
</evidence>
<accession>A0A0F9DVR2</accession>
<dbReference type="Gene3D" id="1.20.1250.20">
    <property type="entry name" value="MFS general substrate transporter like domains"/>
    <property type="match status" value="1"/>
</dbReference>